<accession>A0AAJ1EUF2</accession>
<dbReference type="GO" id="GO:0032049">
    <property type="term" value="P:cardiolipin biosynthetic process"/>
    <property type="evidence" value="ECO:0007669"/>
    <property type="project" value="UniProtKB-ARBA"/>
</dbReference>
<protein>
    <submittedName>
        <fullName evidence="3">Phospholipase D-like domain-containing protein</fullName>
    </submittedName>
</protein>
<dbReference type="Pfam" id="PF13091">
    <property type="entry name" value="PLDc_2"/>
    <property type="match status" value="2"/>
</dbReference>
<evidence type="ECO:0000256" key="1">
    <source>
        <dbReference type="SAM" id="Phobius"/>
    </source>
</evidence>
<evidence type="ECO:0000259" key="2">
    <source>
        <dbReference type="PROSITE" id="PS50035"/>
    </source>
</evidence>
<feature type="domain" description="PLD phosphodiesterase" evidence="2">
    <location>
        <begin position="326"/>
        <end position="353"/>
    </location>
</feature>
<dbReference type="PANTHER" id="PTHR21248">
    <property type="entry name" value="CARDIOLIPIN SYNTHASE"/>
    <property type="match status" value="1"/>
</dbReference>
<dbReference type="GO" id="GO:0030572">
    <property type="term" value="F:phosphatidyltransferase activity"/>
    <property type="evidence" value="ECO:0007669"/>
    <property type="project" value="UniProtKB-ARBA"/>
</dbReference>
<dbReference type="CDD" id="cd09159">
    <property type="entry name" value="PLDc_ybhO_like_2"/>
    <property type="match status" value="1"/>
</dbReference>
<sequence length="413" mass="47688">MLRIPKKTIPPLLRGLKIVAAVIATLQAATVTVIVAIDQLRKLRQTGKPGGYPQIKTQPIRVDRSCLKTYMDGETLYRDMLAAIEGAKERVFFETFIWKSDEIGQEFKDALIRAAERGAEVYIIWDRFGNMVVDPRFFRFPRLKNLHVLGYSLRHTARDHRKILVVDSKVGFVGGYNIGSYYLDNQWRDTHLRISGSNVWELESAFLDFWNYAQKWHLRLKKVRDPRAKSWNSKIQACVNDPKRLLFPVRGMYVNALDKAQESAYITSAYFVPDRVIQRSLIDAARRGVDVKVLVPAKSNHILADWISRSYLTDLLDNQVELWLYDNVMIHAKTAVIDGYWSTIGTANIDRLSMTGNHEINMSITSRQLAANMENIFFTDLLNARSISRHEWNQRPFIARIAERLLRPFAFLV</sequence>
<dbReference type="Proteomes" id="UP001200537">
    <property type="component" value="Unassembled WGS sequence"/>
</dbReference>
<keyword evidence="1" id="KW-0812">Transmembrane</keyword>
<dbReference type="PROSITE" id="PS50035">
    <property type="entry name" value="PLD"/>
    <property type="match status" value="2"/>
</dbReference>
<reference evidence="3" key="1">
    <citation type="submission" date="2022-01" db="EMBL/GenBank/DDBJ databases">
        <title>Collection of gut derived symbiotic bacterial strains cultured from healthy donors.</title>
        <authorList>
            <person name="Lin H."/>
            <person name="Kohout C."/>
            <person name="Waligurski E."/>
            <person name="Pamer E.G."/>
        </authorList>
    </citation>
    <scope>NUCLEOTIDE SEQUENCE</scope>
    <source>
        <strain evidence="3">DFI.7.46</strain>
    </source>
</reference>
<dbReference type="InterPro" id="IPR001736">
    <property type="entry name" value="PLipase_D/transphosphatidylase"/>
</dbReference>
<dbReference type="AlphaFoldDB" id="A0AAJ1EUF2"/>
<comment type="caution">
    <text evidence="3">The sequence shown here is derived from an EMBL/GenBank/DDBJ whole genome shotgun (WGS) entry which is preliminary data.</text>
</comment>
<dbReference type="InterPro" id="IPR025202">
    <property type="entry name" value="PLD-like_dom"/>
</dbReference>
<dbReference type="SMART" id="SM00155">
    <property type="entry name" value="PLDc"/>
    <property type="match status" value="2"/>
</dbReference>
<dbReference type="EMBL" id="JAKNHJ010000001">
    <property type="protein sequence ID" value="MCG4616957.1"/>
    <property type="molecule type" value="Genomic_DNA"/>
</dbReference>
<evidence type="ECO:0000313" key="3">
    <source>
        <dbReference type="EMBL" id="MCG4616957.1"/>
    </source>
</evidence>
<dbReference type="CDD" id="cd09110">
    <property type="entry name" value="PLDc_CLS_1"/>
    <property type="match status" value="1"/>
</dbReference>
<evidence type="ECO:0000313" key="4">
    <source>
        <dbReference type="Proteomes" id="UP001200537"/>
    </source>
</evidence>
<dbReference type="Gene3D" id="3.30.870.10">
    <property type="entry name" value="Endonuclease Chain A"/>
    <property type="match status" value="2"/>
</dbReference>
<dbReference type="RefSeq" id="WP_238127388.1">
    <property type="nucleotide sequence ID" value="NZ_JAKNHJ010000001.1"/>
</dbReference>
<dbReference type="SUPFAM" id="SSF56024">
    <property type="entry name" value="Phospholipase D/nuclease"/>
    <property type="match status" value="2"/>
</dbReference>
<gene>
    <name evidence="3" type="ORF">L0M99_00405</name>
</gene>
<feature type="transmembrane region" description="Helical" evidence="1">
    <location>
        <begin position="12"/>
        <end position="37"/>
    </location>
</feature>
<dbReference type="PANTHER" id="PTHR21248:SF22">
    <property type="entry name" value="PHOSPHOLIPASE D"/>
    <property type="match status" value="1"/>
</dbReference>
<feature type="domain" description="PLD phosphodiesterase" evidence="2">
    <location>
        <begin position="155"/>
        <end position="182"/>
    </location>
</feature>
<organism evidence="3 4">
    <name type="scientific">Varibaculum cambriense</name>
    <dbReference type="NCBI Taxonomy" id="184870"/>
    <lineage>
        <taxon>Bacteria</taxon>
        <taxon>Bacillati</taxon>
        <taxon>Actinomycetota</taxon>
        <taxon>Actinomycetes</taxon>
        <taxon>Actinomycetales</taxon>
        <taxon>Actinomycetaceae</taxon>
        <taxon>Varibaculum</taxon>
    </lineage>
</organism>
<keyword evidence="1" id="KW-1133">Transmembrane helix</keyword>
<proteinExistence type="predicted"/>
<name>A0AAJ1EUF2_9ACTO</name>
<keyword evidence="1" id="KW-0472">Membrane</keyword>